<feature type="region of interest" description="Disordered" evidence="1">
    <location>
        <begin position="356"/>
        <end position="384"/>
    </location>
</feature>
<dbReference type="Proteomes" id="UP001159363">
    <property type="component" value="Chromosome 5"/>
</dbReference>
<evidence type="ECO:0000256" key="1">
    <source>
        <dbReference type="SAM" id="MobiDB-lite"/>
    </source>
</evidence>
<dbReference type="EMBL" id="JARBHB010000006">
    <property type="protein sequence ID" value="KAJ8881449.1"/>
    <property type="molecule type" value="Genomic_DNA"/>
</dbReference>
<feature type="compositionally biased region" description="Basic and acidic residues" evidence="1">
    <location>
        <begin position="1184"/>
        <end position="1193"/>
    </location>
</feature>
<sequence>MYEKKKTLQVDATQLKHSTLVQRLARRSEGASGARVNIVLIGLALPFFKRAENIQITTLNKVEVETRRCMCIKELNSALEWEANEKLTGKTRHILSKLLQVGIESDTFPNCARHPMRVIEVWNSLNERAGETGDPRVNSPTSGIIRHDAFIGKYGNIRNCDADVCDGKTGISTKPENSMKESSQIKKDSKLNAENCIQATFRELQSVLPRLQRHRGSENTSATDEETGKTWVYIVLNHFSAAANVIRAVSLLAVQLRVAMIGWSFEFKRSSSSLRCNVDPQTAQQCIQTELRATEICKQKRFGISTVDEDVFSGMVTLCSIEGIPGKRTKAENKCVRREGTNQSVVDEPALGLCHDADPAAGGEKENTPRRTGTGCQPGDVGGLKTSAHRHCSELYNISTSRGRRPRAMDGTFPRAVATSEIQASCPKGKYRPARSLMTQSGPNRARTGEAKLPSSAATAKSISLPPPNIEKVIKEGGKGRGMSKVRITGGLVHTNPECKRDGSGSELWHSITRQAPGKLLRNKDGREWSAVHERGFALLVRVVGVITAPQFANYVRSHAANTAPPSNPSSRPLQSFGDTEFRTRPETLFQITAEIQPAGVQERTSYDRLITAARRVTRGGEPSRIVAFLRYNSDLQTLIHSHDWDGARQCDADQGHPMRVIKVNMERRQEWKGGGGDPRENPPTNGIVRHDSHLRKSGDPAWDCARFALVGGEGSPERPPLEGGIPRDTAGDVHTKLITSLSATALLNTDQPHSATVSSEVKNPAPLWSGNKLFRRVSDYWALFSHLDLTILSRYRAHGKSKRNVAAGFDCLVTDTLLAIITGRTHLKKLKECVEQGRTIATRQAREHVSAFGHGRIVTYRDCILSYREIGSHVGINATTVKRIWDQRVCGTSISVLVHDKSSSAASQHYIQAPITAAATDCLPRFFSKLPYWLRPLRLKEREFHAKETGIVAERGSHESSKEVAAGLWASMLKVHAPLNWNCHPYSCAGSLTTRTATPTAVTSGRILRLPAEGARNPGSTVMEHTPSSLFDPTSTMGLSRVVNPLAQTQVRSGERRGELLLEAIPSFFKIILLWGLTVANQLWKVVRCCSIPFHTHLLLTALQNPAVEWFNTLRMFQHIGIPPKSSAMIVGPSPADARSHHQLSHPGSRRTQPSAKGARSPSTLTTVETTKYLERMRFCGSDRERERERMSSQRRAAVTHTHKISGKHTYTIEITTKRAAAATGKSEATIWKIRKEISVGKLTGEKPMHAWEETEEERPKNCVR</sequence>
<accession>A0ABQ9HB02</accession>
<gene>
    <name evidence="2" type="ORF">PR048_017930</name>
</gene>
<proteinExistence type="predicted"/>
<feature type="region of interest" description="Disordered" evidence="1">
    <location>
        <begin position="1184"/>
        <end position="1204"/>
    </location>
</feature>
<reference evidence="2 3" key="1">
    <citation type="submission" date="2023-02" db="EMBL/GenBank/DDBJ databases">
        <title>LHISI_Scaffold_Assembly.</title>
        <authorList>
            <person name="Stuart O.P."/>
            <person name="Cleave R."/>
            <person name="Magrath M.J.L."/>
            <person name="Mikheyev A.S."/>
        </authorList>
    </citation>
    <scope>NUCLEOTIDE SEQUENCE [LARGE SCALE GENOMIC DNA]</scope>
    <source>
        <strain evidence="2">Daus_M_001</strain>
        <tissue evidence="2">Leg muscle</tissue>
    </source>
</reference>
<feature type="compositionally biased region" description="Basic and acidic residues" evidence="1">
    <location>
        <begin position="356"/>
        <end position="369"/>
    </location>
</feature>
<feature type="compositionally biased region" description="Polar residues" evidence="1">
    <location>
        <begin position="1151"/>
        <end position="1165"/>
    </location>
</feature>
<feature type="region of interest" description="Disordered" evidence="1">
    <location>
        <begin position="670"/>
        <end position="696"/>
    </location>
</feature>
<keyword evidence="3" id="KW-1185">Reference proteome</keyword>
<feature type="region of interest" description="Disordered" evidence="1">
    <location>
        <begin position="426"/>
        <end position="464"/>
    </location>
</feature>
<name>A0ABQ9HB02_9NEOP</name>
<protein>
    <submittedName>
        <fullName evidence="2">Uncharacterized protein</fullName>
    </submittedName>
</protein>
<evidence type="ECO:0000313" key="2">
    <source>
        <dbReference type="EMBL" id="KAJ8881449.1"/>
    </source>
</evidence>
<evidence type="ECO:0000313" key="3">
    <source>
        <dbReference type="Proteomes" id="UP001159363"/>
    </source>
</evidence>
<organism evidence="2 3">
    <name type="scientific">Dryococelus australis</name>
    <dbReference type="NCBI Taxonomy" id="614101"/>
    <lineage>
        <taxon>Eukaryota</taxon>
        <taxon>Metazoa</taxon>
        <taxon>Ecdysozoa</taxon>
        <taxon>Arthropoda</taxon>
        <taxon>Hexapoda</taxon>
        <taxon>Insecta</taxon>
        <taxon>Pterygota</taxon>
        <taxon>Neoptera</taxon>
        <taxon>Polyneoptera</taxon>
        <taxon>Phasmatodea</taxon>
        <taxon>Verophasmatodea</taxon>
        <taxon>Anareolatae</taxon>
        <taxon>Phasmatidae</taxon>
        <taxon>Eurycanthinae</taxon>
        <taxon>Dryococelus</taxon>
    </lineage>
</organism>
<comment type="caution">
    <text evidence="2">The sequence shown here is derived from an EMBL/GenBank/DDBJ whole genome shotgun (WGS) entry which is preliminary data.</text>
</comment>
<feature type="region of interest" description="Disordered" evidence="1">
    <location>
        <begin position="1132"/>
        <end position="1165"/>
    </location>
</feature>